<dbReference type="OrthoDB" id="9807821at2"/>
<reference evidence="2 3" key="1">
    <citation type="submission" date="2015-12" db="EMBL/GenBank/DDBJ databases">
        <title>Genome sequence of Thalassospira lucentensis MCCC 1A02072.</title>
        <authorList>
            <person name="Lu L."/>
            <person name="Lai Q."/>
            <person name="Shao Z."/>
            <person name="Qian P."/>
        </authorList>
    </citation>
    <scope>NUCLEOTIDE SEQUENCE [LARGE SCALE GENOMIC DNA]</scope>
    <source>
        <strain evidence="2 3">MCCC 1A02072</strain>
    </source>
</reference>
<dbReference type="Proteomes" id="UP000076335">
    <property type="component" value="Unassembled WGS sequence"/>
</dbReference>
<sequence length="156" mass="17020">MLKSVVMGGGIAMVVLAGFAAPSQAAPQVIEITQVPCQFLEPEGTNHHYTSTKKADCVAINKESGDQRVEKAGEMTLAPGDYIFRVANDGVPYEVGFWLRDKDYDWTDKILSQKISVSGGGLLQGKTKDYAVTLEPGEYLYSCPLNTTPNYRLVVK</sequence>
<evidence type="ECO:0000313" key="2">
    <source>
        <dbReference type="EMBL" id="KZB64471.1"/>
    </source>
</evidence>
<dbReference type="EMBL" id="LPVY01000012">
    <property type="protein sequence ID" value="KZB64471.1"/>
    <property type="molecule type" value="Genomic_DNA"/>
</dbReference>
<name>A0A154L4T6_9PROT</name>
<evidence type="ECO:0008006" key="4">
    <source>
        <dbReference type="Google" id="ProtNLM"/>
    </source>
</evidence>
<feature type="chain" id="PRO_5007596845" description="Copper-binding protein" evidence="1">
    <location>
        <begin position="26"/>
        <end position="156"/>
    </location>
</feature>
<comment type="caution">
    <text evidence="2">The sequence shown here is derived from an EMBL/GenBank/DDBJ whole genome shotgun (WGS) entry which is preliminary data.</text>
</comment>
<evidence type="ECO:0000313" key="3">
    <source>
        <dbReference type="Proteomes" id="UP000076335"/>
    </source>
</evidence>
<accession>A0A154L4T6</accession>
<dbReference type="RefSeq" id="WP_062951733.1">
    <property type="nucleotide sequence ID" value="NZ_LPVY01000012.1"/>
</dbReference>
<gene>
    <name evidence="2" type="ORF">AUP42_00740</name>
</gene>
<evidence type="ECO:0000256" key="1">
    <source>
        <dbReference type="SAM" id="SignalP"/>
    </source>
</evidence>
<feature type="signal peptide" evidence="1">
    <location>
        <begin position="1"/>
        <end position="25"/>
    </location>
</feature>
<keyword evidence="1" id="KW-0732">Signal</keyword>
<proteinExistence type="predicted"/>
<dbReference type="AlphaFoldDB" id="A0A154L4T6"/>
<organism evidence="2 3">
    <name type="scientific">Thalassospira lucentensis</name>
    <dbReference type="NCBI Taxonomy" id="168935"/>
    <lineage>
        <taxon>Bacteria</taxon>
        <taxon>Pseudomonadati</taxon>
        <taxon>Pseudomonadota</taxon>
        <taxon>Alphaproteobacteria</taxon>
        <taxon>Rhodospirillales</taxon>
        <taxon>Thalassospiraceae</taxon>
        <taxon>Thalassospira</taxon>
    </lineage>
</organism>
<protein>
    <recommendedName>
        <fullName evidence="4">Copper-binding protein</fullName>
    </recommendedName>
</protein>